<evidence type="ECO:0000313" key="16">
    <source>
        <dbReference type="Proteomes" id="UP000315724"/>
    </source>
</evidence>
<feature type="domain" description="Histidine kinase" evidence="13">
    <location>
        <begin position="300"/>
        <end position="519"/>
    </location>
</feature>
<dbReference type="EMBL" id="CP036267">
    <property type="protein sequence ID" value="QDT32583.1"/>
    <property type="molecule type" value="Genomic_DNA"/>
</dbReference>
<evidence type="ECO:0000256" key="8">
    <source>
        <dbReference type="ARBA" id="ARBA00022840"/>
    </source>
</evidence>
<keyword evidence="12" id="KW-1133">Transmembrane helix</keyword>
<keyword evidence="6" id="KW-0547">Nucleotide-binding</keyword>
<dbReference type="Pfam" id="PF00512">
    <property type="entry name" value="HisKA"/>
    <property type="match status" value="1"/>
</dbReference>
<evidence type="ECO:0000256" key="7">
    <source>
        <dbReference type="ARBA" id="ARBA00022777"/>
    </source>
</evidence>
<comment type="subcellular location">
    <subcellularLocation>
        <location evidence="2">Membrane</location>
    </subcellularLocation>
</comment>
<keyword evidence="16" id="KW-1185">Reference proteome</keyword>
<dbReference type="SMART" id="SM00387">
    <property type="entry name" value="HATPase_c"/>
    <property type="match status" value="1"/>
</dbReference>
<keyword evidence="4" id="KW-0597">Phosphoprotein</keyword>
<keyword evidence="8" id="KW-0067">ATP-binding</keyword>
<evidence type="ECO:0000256" key="5">
    <source>
        <dbReference type="ARBA" id="ARBA00022679"/>
    </source>
</evidence>
<dbReference type="InterPro" id="IPR003661">
    <property type="entry name" value="HisK_dim/P_dom"/>
</dbReference>
<dbReference type="OrthoDB" id="226486at2"/>
<feature type="coiled-coil region" evidence="10">
    <location>
        <begin position="82"/>
        <end position="109"/>
    </location>
</feature>
<feature type="region of interest" description="Disordered" evidence="11">
    <location>
        <begin position="501"/>
        <end position="525"/>
    </location>
</feature>
<dbReference type="SMART" id="SM00304">
    <property type="entry name" value="HAMP"/>
    <property type="match status" value="1"/>
</dbReference>
<dbReference type="CDD" id="cd06225">
    <property type="entry name" value="HAMP"/>
    <property type="match status" value="1"/>
</dbReference>
<dbReference type="SMART" id="SM00388">
    <property type="entry name" value="HisKA"/>
    <property type="match status" value="1"/>
</dbReference>
<dbReference type="InterPro" id="IPR003594">
    <property type="entry name" value="HATPase_dom"/>
</dbReference>
<evidence type="ECO:0000256" key="12">
    <source>
        <dbReference type="SAM" id="Phobius"/>
    </source>
</evidence>
<reference evidence="15 16" key="1">
    <citation type="submission" date="2019-02" db="EMBL/GenBank/DDBJ databases">
        <title>Deep-cultivation of Planctomycetes and their phenomic and genomic characterization uncovers novel biology.</title>
        <authorList>
            <person name="Wiegand S."/>
            <person name="Jogler M."/>
            <person name="Boedeker C."/>
            <person name="Pinto D."/>
            <person name="Vollmers J."/>
            <person name="Rivas-Marin E."/>
            <person name="Kohn T."/>
            <person name="Peeters S.H."/>
            <person name="Heuer A."/>
            <person name="Rast P."/>
            <person name="Oberbeckmann S."/>
            <person name="Bunk B."/>
            <person name="Jeske O."/>
            <person name="Meyerdierks A."/>
            <person name="Storesund J.E."/>
            <person name="Kallscheuer N."/>
            <person name="Luecker S."/>
            <person name="Lage O.M."/>
            <person name="Pohl T."/>
            <person name="Merkel B.J."/>
            <person name="Hornburger P."/>
            <person name="Mueller R.-W."/>
            <person name="Bruemmer F."/>
            <person name="Labrenz M."/>
            <person name="Spormann A.M."/>
            <person name="Op den Camp H."/>
            <person name="Overmann J."/>
            <person name="Amann R."/>
            <person name="Jetten M.S.M."/>
            <person name="Mascher T."/>
            <person name="Medema M.H."/>
            <person name="Devos D.P."/>
            <person name="Kaster A.-K."/>
            <person name="Ovreas L."/>
            <person name="Rohde M."/>
            <person name="Galperin M.Y."/>
            <person name="Jogler C."/>
        </authorList>
    </citation>
    <scope>NUCLEOTIDE SEQUENCE [LARGE SCALE GENOMIC DNA]</scope>
    <source>
        <strain evidence="15 16">Mal48</strain>
    </source>
</reference>
<protein>
    <recommendedName>
        <fullName evidence="3">histidine kinase</fullName>
        <ecNumber evidence="3">2.7.13.3</ecNumber>
    </recommendedName>
</protein>
<evidence type="ECO:0000256" key="3">
    <source>
        <dbReference type="ARBA" id="ARBA00012438"/>
    </source>
</evidence>
<evidence type="ECO:0000313" key="15">
    <source>
        <dbReference type="EMBL" id="QDT32583.1"/>
    </source>
</evidence>
<gene>
    <name evidence="15" type="primary">kinE_2</name>
    <name evidence="15" type="ORF">Mal48_18300</name>
</gene>
<comment type="catalytic activity">
    <reaction evidence="1">
        <text>ATP + protein L-histidine = ADP + protein N-phospho-L-histidine.</text>
        <dbReference type="EC" id="2.7.13.3"/>
    </reaction>
</comment>
<sequence>MLLSNTMWRKLMTNLGLVVFMLFLFAFSSFAGINSYSRMVNDLELSITNMPSRDRLIASLANLLKPFKVDLPDESKPHALRVERATIQHDQFEQELANVTVRIDQFEQAFQKLPDNLRPGYAEESSYFSMFRTIHQRLETLKSERDLLFDPDLRDGYIRGVTRTVAELTEIAESLPDPSNRLGERLKEARDDKQIHLRVVAATGLLSVVLLGLLIYCSWRWIFKPILGLTEGVEKLSAGNYNYRLDVKTQCELSQMANTFNEMAAKIEQDQLDKEEEIKNRSKQLVQSERLAGVGFLASGVAHEINNPLSVIMNAINGVQRRLTDDVMTQLPDKDRKRILDYLNLVLSEAERCETITKKLLDFSYGKADERNLYDIVAVCQEVASMVGHLSKYQQKQVTVDRTDPLHAWVNGPEIKQVVLNLVANALDASEDGNSVEISVKELPDQVEISVTDHGAGMTAEQQTKIFEPFFTTKEVGKGTGLGLSITHRIVVDHNGRLEVNSNGPGTGSTFTLRLPKNKKQARAA</sequence>
<dbReference type="InterPro" id="IPR003660">
    <property type="entry name" value="HAMP_dom"/>
</dbReference>
<feature type="transmembrane region" description="Helical" evidence="12">
    <location>
        <begin position="195"/>
        <end position="217"/>
    </location>
</feature>
<dbReference type="AlphaFoldDB" id="A0A517QLR8"/>
<name>A0A517QLR8_9PLAN</name>
<dbReference type="PANTHER" id="PTHR43065:SF46">
    <property type="entry name" value="C4-DICARBOXYLATE TRANSPORT SENSOR PROTEIN DCTB"/>
    <property type="match status" value="1"/>
</dbReference>
<evidence type="ECO:0000256" key="10">
    <source>
        <dbReference type="SAM" id="Coils"/>
    </source>
</evidence>
<dbReference type="Gene3D" id="1.10.287.130">
    <property type="match status" value="1"/>
</dbReference>
<dbReference type="PROSITE" id="PS50885">
    <property type="entry name" value="HAMP"/>
    <property type="match status" value="1"/>
</dbReference>
<dbReference type="Proteomes" id="UP000315724">
    <property type="component" value="Chromosome"/>
</dbReference>
<dbReference type="Gene3D" id="6.10.340.10">
    <property type="match status" value="1"/>
</dbReference>
<accession>A0A517QLR8</accession>
<dbReference type="InterPro" id="IPR004358">
    <property type="entry name" value="Sig_transdc_His_kin-like_C"/>
</dbReference>
<keyword evidence="9" id="KW-0902">Two-component regulatory system</keyword>
<evidence type="ECO:0000256" key="1">
    <source>
        <dbReference type="ARBA" id="ARBA00000085"/>
    </source>
</evidence>
<evidence type="ECO:0000256" key="11">
    <source>
        <dbReference type="SAM" id="MobiDB-lite"/>
    </source>
</evidence>
<keyword evidence="7 15" id="KW-0418">Kinase</keyword>
<dbReference type="Gene3D" id="3.30.565.10">
    <property type="entry name" value="Histidine kinase-like ATPase, C-terminal domain"/>
    <property type="match status" value="1"/>
</dbReference>
<dbReference type="PRINTS" id="PR00344">
    <property type="entry name" value="BCTRLSENSOR"/>
</dbReference>
<dbReference type="SUPFAM" id="SSF55874">
    <property type="entry name" value="ATPase domain of HSP90 chaperone/DNA topoisomerase II/histidine kinase"/>
    <property type="match status" value="1"/>
</dbReference>
<feature type="compositionally biased region" description="Basic residues" evidence="11">
    <location>
        <begin position="516"/>
        <end position="525"/>
    </location>
</feature>
<evidence type="ECO:0000256" key="6">
    <source>
        <dbReference type="ARBA" id="ARBA00022741"/>
    </source>
</evidence>
<dbReference type="KEGG" id="tpol:Mal48_18300"/>
<keyword evidence="12" id="KW-0472">Membrane</keyword>
<evidence type="ECO:0000256" key="4">
    <source>
        <dbReference type="ARBA" id="ARBA00022553"/>
    </source>
</evidence>
<keyword evidence="5 15" id="KW-0808">Transferase</keyword>
<dbReference type="Pfam" id="PF02518">
    <property type="entry name" value="HATPase_c"/>
    <property type="match status" value="1"/>
</dbReference>
<dbReference type="InterPro" id="IPR005467">
    <property type="entry name" value="His_kinase_dom"/>
</dbReference>
<feature type="compositionally biased region" description="Polar residues" evidence="11">
    <location>
        <begin position="501"/>
        <end position="512"/>
    </location>
</feature>
<evidence type="ECO:0000256" key="2">
    <source>
        <dbReference type="ARBA" id="ARBA00004370"/>
    </source>
</evidence>
<organism evidence="15 16">
    <name type="scientific">Thalassoglobus polymorphus</name>
    <dbReference type="NCBI Taxonomy" id="2527994"/>
    <lineage>
        <taxon>Bacteria</taxon>
        <taxon>Pseudomonadati</taxon>
        <taxon>Planctomycetota</taxon>
        <taxon>Planctomycetia</taxon>
        <taxon>Planctomycetales</taxon>
        <taxon>Planctomycetaceae</taxon>
        <taxon>Thalassoglobus</taxon>
    </lineage>
</organism>
<dbReference type="InterPro" id="IPR036097">
    <property type="entry name" value="HisK_dim/P_sf"/>
</dbReference>
<dbReference type="PANTHER" id="PTHR43065">
    <property type="entry name" value="SENSOR HISTIDINE KINASE"/>
    <property type="match status" value="1"/>
</dbReference>
<dbReference type="SUPFAM" id="SSF158472">
    <property type="entry name" value="HAMP domain-like"/>
    <property type="match status" value="1"/>
</dbReference>
<evidence type="ECO:0000259" key="14">
    <source>
        <dbReference type="PROSITE" id="PS50885"/>
    </source>
</evidence>
<keyword evidence="12" id="KW-0812">Transmembrane</keyword>
<keyword evidence="10" id="KW-0175">Coiled coil</keyword>
<dbReference type="SUPFAM" id="SSF47384">
    <property type="entry name" value="Homodimeric domain of signal transducing histidine kinase"/>
    <property type="match status" value="1"/>
</dbReference>
<proteinExistence type="predicted"/>
<dbReference type="Pfam" id="PF00672">
    <property type="entry name" value="HAMP"/>
    <property type="match status" value="1"/>
</dbReference>
<dbReference type="CDD" id="cd00082">
    <property type="entry name" value="HisKA"/>
    <property type="match status" value="1"/>
</dbReference>
<dbReference type="GO" id="GO:0000155">
    <property type="term" value="F:phosphorelay sensor kinase activity"/>
    <property type="evidence" value="ECO:0007669"/>
    <property type="project" value="InterPro"/>
</dbReference>
<evidence type="ECO:0000256" key="9">
    <source>
        <dbReference type="ARBA" id="ARBA00023012"/>
    </source>
</evidence>
<dbReference type="PROSITE" id="PS50109">
    <property type="entry name" value="HIS_KIN"/>
    <property type="match status" value="1"/>
</dbReference>
<evidence type="ECO:0000259" key="13">
    <source>
        <dbReference type="PROSITE" id="PS50109"/>
    </source>
</evidence>
<dbReference type="GO" id="GO:0016020">
    <property type="term" value="C:membrane"/>
    <property type="evidence" value="ECO:0007669"/>
    <property type="project" value="UniProtKB-SubCell"/>
</dbReference>
<feature type="domain" description="HAMP" evidence="14">
    <location>
        <begin position="220"/>
        <end position="272"/>
    </location>
</feature>
<dbReference type="EC" id="2.7.13.3" evidence="3"/>
<dbReference type="GO" id="GO:0005524">
    <property type="term" value="F:ATP binding"/>
    <property type="evidence" value="ECO:0007669"/>
    <property type="project" value="UniProtKB-KW"/>
</dbReference>
<dbReference type="InterPro" id="IPR036890">
    <property type="entry name" value="HATPase_C_sf"/>
</dbReference>
<dbReference type="RefSeq" id="WP_145197948.1">
    <property type="nucleotide sequence ID" value="NZ_CP036267.1"/>
</dbReference>